<reference evidence="2 3" key="1">
    <citation type="submission" date="2019-08" db="EMBL/GenBank/DDBJ databases">
        <title>In-depth cultivation of the pig gut microbiome towards novel bacterial diversity and tailored functional studies.</title>
        <authorList>
            <person name="Wylensek D."/>
            <person name="Hitch T.C.A."/>
            <person name="Clavel T."/>
        </authorList>
    </citation>
    <scope>NUCLEOTIDE SEQUENCE [LARGE SCALE GENOMIC DNA]</scope>
    <source>
        <strain evidence="2 3">BBE-744-WT-12</strain>
    </source>
</reference>
<dbReference type="EMBL" id="VUNS01000019">
    <property type="protein sequence ID" value="MST98489.1"/>
    <property type="molecule type" value="Genomic_DNA"/>
</dbReference>
<comment type="caution">
    <text evidence="2">The sequence shown here is derived from an EMBL/GenBank/DDBJ whole genome shotgun (WGS) entry which is preliminary data.</text>
</comment>
<gene>
    <name evidence="2" type="ORF">FYJ85_15715</name>
</gene>
<evidence type="ECO:0008006" key="4">
    <source>
        <dbReference type="Google" id="ProtNLM"/>
    </source>
</evidence>
<proteinExistence type="predicted"/>
<accession>A0A844G872</accession>
<dbReference type="RefSeq" id="WP_106051296.1">
    <property type="nucleotide sequence ID" value="NZ_CALXOB010000052.1"/>
</dbReference>
<dbReference type="AlphaFoldDB" id="A0A844G872"/>
<feature type="signal peptide" evidence="1">
    <location>
        <begin position="1"/>
        <end position="19"/>
    </location>
</feature>
<evidence type="ECO:0000256" key="1">
    <source>
        <dbReference type="SAM" id="SignalP"/>
    </source>
</evidence>
<evidence type="ECO:0000313" key="3">
    <source>
        <dbReference type="Proteomes" id="UP000435649"/>
    </source>
</evidence>
<name>A0A844G872_9BACT</name>
<organism evidence="2 3">
    <name type="scientific">Victivallis lenta</name>
    <dbReference type="NCBI Taxonomy" id="2606640"/>
    <lineage>
        <taxon>Bacteria</taxon>
        <taxon>Pseudomonadati</taxon>
        <taxon>Lentisphaerota</taxon>
        <taxon>Lentisphaeria</taxon>
        <taxon>Victivallales</taxon>
        <taxon>Victivallaceae</taxon>
        <taxon>Victivallis</taxon>
    </lineage>
</organism>
<keyword evidence="1" id="KW-0732">Signal</keyword>
<evidence type="ECO:0000313" key="2">
    <source>
        <dbReference type="EMBL" id="MST98489.1"/>
    </source>
</evidence>
<feature type="chain" id="PRO_5032785320" description="Curli production assembly/transport component CsgG" evidence="1">
    <location>
        <begin position="20"/>
        <end position="280"/>
    </location>
</feature>
<keyword evidence="3" id="KW-1185">Reference proteome</keyword>
<protein>
    <recommendedName>
        <fullName evidence="4">Curli production assembly/transport component CsgG</fullName>
    </recommendedName>
</protein>
<sequence>MKKTVSFLLGLAAAVALYAGETAPYKVCVLDFTTADIIGQKRFLDAANKKIEIPAQESLNTADRLSINRVMQGFIRMIDAFDSARTNQANRDAQIEDNRWNRARALELYNLTVRGEARPVVLGGEYLAAYLGRMNHLFRPVEVSQVTAAMEKVAARPGFPEHFQQQLAAESGAELLIFGTVSDLRSRERSFRGYGIETKTITWELDVILKVADLGTGQIVYGNVYTGTLSEQQRPSASEIDHNRFQTLMTSALKQAAEDLAAVAENGFRAPAPAAQSQGE</sequence>
<dbReference type="Proteomes" id="UP000435649">
    <property type="component" value="Unassembled WGS sequence"/>
</dbReference>